<evidence type="ECO:0000313" key="2">
    <source>
        <dbReference type="Proteomes" id="UP000887013"/>
    </source>
</evidence>
<proteinExistence type="predicted"/>
<keyword evidence="2" id="KW-1185">Reference proteome</keyword>
<dbReference type="Proteomes" id="UP000887013">
    <property type="component" value="Unassembled WGS sequence"/>
</dbReference>
<evidence type="ECO:0000313" key="1">
    <source>
        <dbReference type="EMBL" id="GFU02963.1"/>
    </source>
</evidence>
<organism evidence="1 2">
    <name type="scientific">Nephila pilipes</name>
    <name type="common">Giant wood spider</name>
    <name type="synonym">Nephila maculata</name>
    <dbReference type="NCBI Taxonomy" id="299642"/>
    <lineage>
        <taxon>Eukaryota</taxon>
        <taxon>Metazoa</taxon>
        <taxon>Ecdysozoa</taxon>
        <taxon>Arthropoda</taxon>
        <taxon>Chelicerata</taxon>
        <taxon>Arachnida</taxon>
        <taxon>Araneae</taxon>
        <taxon>Araneomorphae</taxon>
        <taxon>Entelegynae</taxon>
        <taxon>Araneoidea</taxon>
        <taxon>Nephilidae</taxon>
        <taxon>Nephila</taxon>
    </lineage>
</organism>
<gene>
    <name evidence="1" type="ORF">NPIL_451861</name>
</gene>
<name>A0A8X6Q2Y0_NEPPI</name>
<reference evidence="1" key="1">
    <citation type="submission" date="2020-08" db="EMBL/GenBank/DDBJ databases">
        <title>Multicomponent nature underlies the extraordinary mechanical properties of spider dragline silk.</title>
        <authorList>
            <person name="Kono N."/>
            <person name="Nakamura H."/>
            <person name="Mori M."/>
            <person name="Yoshida Y."/>
            <person name="Ohtoshi R."/>
            <person name="Malay A.D."/>
            <person name="Moran D.A.P."/>
            <person name="Tomita M."/>
            <person name="Numata K."/>
            <person name="Arakawa K."/>
        </authorList>
    </citation>
    <scope>NUCLEOTIDE SEQUENCE</scope>
</reference>
<dbReference type="AlphaFoldDB" id="A0A8X6Q2Y0"/>
<comment type="caution">
    <text evidence="1">The sequence shown here is derived from an EMBL/GenBank/DDBJ whole genome shotgun (WGS) entry which is preliminary data.</text>
</comment>
<protein>
    <submittedName>
        <fullName evidence="1">Uncharacterized protein</fullName>
    </submittedName>
</protein>
<sequence length="104" mass="11526">MGWGVDSGDRIEGLQGVASLERAEKVLRESCNKRRQSGCELKALSFELSTEWSTSLRITGQLPSGITSQFNAEMSTALFTKTHCCTTTESDYVSRVNFVLSLRE</sequence>
<dbReference type="EMBL" id="BMAW01076762">
    <property type="protein sequence ID" value="GFU02963.1"/>
    <property type="molecule type" value="Genomic_DNA"/>
</dbReference>
<accession>A0A8X6Q2Y0</accession>